<dbReference type="GO" id="GO:0033785">
    <property type="term" value="F:heptose 7-phosphate kinase activity"/>
    <property type="evidence" value="ECO:0007669"/>
    <property type="project" value="TreeGrafter"/>
</dbReference>
<evidence type="ECO:0000256" key="1">
    <source>
        <dbReference type="ARBA" id="ARBA00002319"/>
    </source>
</evidence>
<dbReference type="AlphaFoldDB" id="A0A1J5QWZ7"/>
<protein>
    <submittedName>
        <fullName evidence="9">Bifunctional protein HldE</fullName>
    </submittedName>
</protein>
<organism evidence="9">
    <name type="scientific">mine drainage metagenome</name>
    <dbReference type="NCBI Taxonomy" id="410659"/>
    <lineage>
        <taxon>unclassified sequences</taxon>
        <taxon>metagenomes</taxon>
        <taxon>ecological metagenomes</taxon>
    </lineage>
</organism>
<keyword evidence="6" id="KW-0119">Carbohydrate metabolism</keyword>
<proteinExistence type="predicted"/>
<keyword evidence="3" id="KW-0808">Transferase</keyword>
<dbReference type="Gene3D" id="3.40.1190.20">
    <property type="match status" value="1"/>
</dbReference>
<accession>A0A1J5QWZ7</accession>
<dbReference type="CDD" id="cd01172">
    <property type="entry name" value="RfaE_like"/>
    <property type="match status" value="1"/>
</dbReference>
<evidence type="ECO:0000256" key="4">
    <source>
        <dbReference type="ARBA" id="ARBA00022777"/>
    </source>
</evidence>
<evidence type="ECO:0000259" key="8">
    <source>
        <dbReference type="Pfam" id="PF01467"/>
    </source>
</evidence>
<reference evidence="9" key="1">
    <citation type="submission" date="2016-10" db="EMBL/GenBank/DDBJ databases">
        <title>Sequence of Gallionella enrichment culture.</title>
        <authorList>
            <person name="Poehlein A."/>
            <person name="Muehling M."/>
            <person name="Daniel R."/>
        </authorList>
    </citation>
    <scope>NUCLEOTIDE SEQUENCE</scope>
</reference>
<sequence>MVNVSGKLMAPEDLARQVAAWKSKGKTVALAHGVFDLVHLGHLRHLQEARNTGDVLVVSLTADAFVNKGPGRPVFPAEARAEMLAALAIVDAVVINHAATAVPMITALKPDIYVKGIEYAEADKDVTGKITEEQEAVEAHGGRIHFTDDVVFSSSSLLNHHFDIYDPTLRNYLQSCRQTDMLPRLLQAIDNLAGMKVLLVGDTIIDEYQYVTPLGKSPKENMIATRFMEREVFAGGIIAAANHVAGVCAQVEVLTCLGQADSHEKLIRQTLAPNVKLSAVMRSGVPTTRKCRFVDTGYYRKLFETYYFDDSPLDETPQAKFDHLAASRAKQYDLVIVTDFGHGLIAPSTIAALEKNARFLAVNAQSNSANHGYNLITRYGRADYICIDGPEARLAMGDKHSPMETVIRDRLATRIDCPNIVVTHGKNGCITYNRDQGFTTIPAFTKTVVDTVGAGDAFLALTSPLVAAGCPLDLVGFIGNAAGAIKVGILGHRRSVEKSQLIKTVTALLK</sequence>
<gene>
    <name evidence="9" type="primary">hldE_8</name>
    <name evidence="9" type="ORF">GALL_299060</name>
</gene>
<dbReference type="Pfam" id="PF00294">
    <property type="entry name" value="PfkB"/>
    <property type="match status" value="1"/>
</dbReference>
<dbReference type="InterPro" id="IPR011913">
    <property type="entry name" value="RfaE_dom_I"/>
</dbReference>
<comment type="function">
    <text evidence="2">Catalyzes the ADP transfer from ATP to D-glycero-beta-D-manno-heptose 1-phosphate, yielding ADP-D-glycero-beta-D-manno-heptose.</text>
</comment>
<dbReference type="EMBL" id="MLJW01000382">
    <property type="protein sequence ID" value="OIQ88214.1"/>
    <property type="molecule type" value="Genomic_DNA"/>
</dbReference>
<dbReference type="SUPFAM" id="SSF52374">
    <property type="entry name" value="Nucleotidylyl transferase"/>
    <property type="match status" value="1"/>
</dbReference>
<evidence type="ECO:0000313" key="9">
    <source>
        <dbReference type="EMBL" id="OIQ88214.1"/>
    </source>
</evidence>
<dbReference type="InterPro" id="IPR029056">
    <property type="entry name" value="Ribokinase-like"/>
</dbReference>
<feature type="domain" description="Carbohydrate kinase PfkB" evidence="7">
    <location>
        <begin position="196"/>
        <end position="496"/>
    </location>
</feature>
<dbReference type="NCBIfam" id="TIGR00125">
    <property type="entry name" value="cyt_tran_rel"/>
    <property type="match status" value="1"/>
</dbReference>
<dbReference type="GO" id="GO:0033786">
    <property type="term" value="F:heptose-1-phosphate adenylyltransferase activity"/>
    <property type="evidence" value="ECO:0007669"/>
    <property type="project" value="TreeGrafter"/>
</dbReference>
<comment type="function">
    <text evidence="1">Catalyzes the phosphorylation of D-glycero-D-manno-heptose 7-phosphate at the C-1 position to selectively form D-glycero-beta-D-manno-heptose-1,7-bisphosphate.</text>
</comment>
<evidence type="ECO:0000256" key="3">
    <source>
        <dbReference type="ARBA" id="ARBA00022679"/>
    </source>
</evidence>
<dbReference type="Pfam" id="PF01467">
    <property type="entry name" value="CTP_transf_like"/>
    <property type="match status" value="1"/>
</dbReference>
<dbReference type="SUPFAM" id="SSF53613">
    <property type="entry name" value="Ribokinase-like"/>
    <property type="match status" value="1"/>
</dbReference>
<dbReference type="Gene3D" id="3.40.50.620">
    <property type="entry name" value="HUPs"/>
    <property type="match status" value="1"/>
</dbReference>
<evidence type="ECO:0000259" key="7">
    <source>
        <dbReference type="Pfam" id="PF00294"/>
    </source>
</evidence>
<dbReference type="InterPro" id="IPR004821">
    <property type="entry name" value="Cyt_trans-like"/>
</dbReference>
<evidence type="ECO:0000256" key="6">
    <source>
        <dbReference type="ARBA" id="ARBA00023277"/>
    </source>
</evidence>
<dbReference type="PANTHER" id="PTHR46969:SF1">
    <property type="entry name" value="BIFUNCTIONAL PROTEIN HLDE"/>
    <property type="match status" value="1"/>
</dbReference>
<dbReference type="GO" id="GO:0005829">
    <property type="term" value="C:cytosol"/>
    <property type="evidence" value="ECO:0007669"/>
    <property type="project" value="TreeGrafter"/>
</dbReference>
<dbReference type="GO" id="GO:0016773">
    <property type="term" value="F:phosphotransferase activity, alcohol group as acceptor"/>
    <property type="evidence" value="ECO:0007669"/>
    <property type="project" value="InterPro"/>
</dbReference>
<dbReference type="InterPro" id="IPR011611">
    <property type="entry name" value="PfkB_dom"/>
</dbReference>
<feature type="domain" description="Cytidyltransferase-like" evidence="8">
    <location>
        <begin position="31"/>
        <end position="138"/>
    </location>
</feature>
<dbReference type="CDD" id="cd02172">
    <property type="entry name" value="RfaE_N"/>
    <property type="match status" value="1"/>
</dbReference>
<keyword evidence="5" id="KW-0511">Multifunctional enzyme</keyword>
<evidence type="ECO:0000256" key="2">
    <source>
        <dbReference type="ARBA" id="ARBA00003753"/>
    </source>
</evidence>
<dbReference type="InterPro" id="IPR014729">
    <property type="entry name" value="Rossmann-like_a/b/a_fold"/>
</dbReference>
<name>A0A1J5QWZ7_9ZZZZ</name>
<evidence type="ECO:0000256" key="5">
    <source>
        <dbReference type="ARBA" id="ARBA00023268"/>
    </source>
</evidence>
<comment type="caution">
    <text evidence="9">The sequence shown here is derived from an EMBL/GenBank/DDBJ whole genome shotgun (WGS) entry which is preliminary data.</text>
</comment>
<dbReference type="PANTHER" id="PTHR46969">
    <property type="entry name" value="BIFUNCTIONAL PROTEIN HLDE"/>
    <property type="match status" value="1"/>
</dbReference>
<keyword evidence="4" id="KW-0418">Kinase</keyword>